<protein>
    <submittedName>
        <fullName evidence="1">Nucleoside diphosphate-linked moiety X motif 19</fullName>
    </submittedName>
</protein>
<evidence type="ECO:0000313" key="2">
    <source>
        <dbReference type="Proteomes" id="UP000325081"/>
    </source>
</evidence>
<comment type="caution">
    <text evidence="1">The sequence shown here is derived from an EMBL/GenBank/DDBJ whole genome shotgun (WGS) entry which is preliminary data.</text>
</comment>
<gene>
    <name evidence="1" type="ORF">STAS_15654</name>
</gene>
<dbReference type="Proteomes" id="UP000325081">
    <property type="component" value="Unassembled WGS sequence"/>
</dbReference>
<sequence>MLSIPYAFNQKENNALYSIQHFHLVVADVDFNVILEDDSVDGLLKGWGWMMCPPGREKRKIDSSTVVLYLKEVPRVFVSQSQLALQGGHPERGALAKSCRCDLFSCFRSGLRSQHVHRQPIRNWKRLPTWPLEDNSGSEGARSLDLSLSFLNQAQGEVSQAGVLLTVRVSRVSKQAKGDPKSCTYMEGRLKSAFYKGGRKQKHRNKRKLKYERFL</sequence>
<name>A0A5A7Q1R0_STRAF</name>
<organism evidence="1 2">
    <name type="scientific">Striga asiatica</name>
    <name type="common">Asiatic witchweed</name>
    <name type="synonym">Buchnera asiatica</name>
    <dbReference type="NCBI Taxonomy" id="4170"/>
    <lineage>
        <taxon>Eukaryota</taxon>
        <taxon>Viridiplantae</taxon>
        <taxon>Streptophyta</taxon>
        <taxon>Embryophyta</taxon>
        <taxon>Tracheophyta</taxon>
        <taxon>Spermatophyta</taxon>
        <taxon>Magnoliopsida</taxon>
        <taxon>eudicotyledons</taxon>
        <taxon>Gunneridae</taxon>
        <taxon>Pentapetalae</taxon>
        <taxon>asterids</taxon>
        <taxon>lamiids</taxon>
        <taxon>Lamiales</taxon>
        <taxon>Orobanchaceae</taxon>
        <taxon>Buchnereae</taxon>
        <taxon>Striga</taxon>
    </lineage>
</organism>
<proteinExistence type="predicted"/>
<dbReference type="EMBL" id="BKCP01005572">
    <property type="protein sequence ID" value="GER39069.1"/>
    <property type="molecule type" value="Genomic_DNA"/>
</dbReference>
<evidence type="ECO:0000313" key="1">
    <source>
        <dbReference type="EMBL" id="GER39069.1"/>
    </source>
</evidence>
<keyword evidence="2" id="KW-1185">Reference proteome</keyword>
<accession>A0A5A7Q1R0</accession>
<reference evidence="2" key="1">
    <citation type="journal article" date="2019" name="Curr. Biol.">
        <title>Genome Sequence of Striga asiatica Provides Insight into the Evolution of Plant Parasitism.</title>
        <authorList>
            <person name="Yoshida S."/>
            <person name="Kim S."/>
            <person name="Wafula E.K."/>
            <person name="Tanskanen J."/>
            <person name="Kim Y.M."/>
            <person name="Honaas L."/>
            <person name="Yang Z."/>
            <person name="Spallek T."/>
            <person name="Conn C.E."/>
            <person name="Ichihashi Y."/>
            <person name="Cheong K."/>
            <person name="Cui S."/>
            <person name="Der J.P."/>
            <person name="Gundlach H."/>
            <person name="Jiao Y."/>
            <person name="Hori C."/>
            <person name="Ishida J.K."/>
            <person name="Kasahara H."/>
            <person name="Kiba T."/>
            <person name="Kim M.S."/>
            <person name="Koo N."/>
            <person name="Laohavisit A."/>
            <person name="Lee Y.H."/>
            <person name="Lumba S."/>
            <person name="McCourt P."/>
            <person name="Mortimer J.C."/>
            <person name="Mutuku J.M."/>
            <person name="Nomura T."/>
            <person name="Sasaki-Sekimoto Y."/>
            <person name="Seto Y."/>
            <person name="Wang Y."/>
            <person name="Wakatake T."/>
            <person name="Sakakibara H."/>
            <person name="Demura T."/>
            <person name="Yamaguchi S."/>
            <person name="Yoneyama K."/>
            <person name="Manabe R.I."/>
            <person name="Nelson D.C."/>
            <person name="Schulman A.H."/>
            <person name="Timko M.P."/>
            <person name="dePamphilis C.W."/>
            <person name="Choi D."/>
            <person name="Shirasu K."/>
        </authorList>
    </citation>
    <scope>NUCLEOTIDE SEQUENCE [LARGE SCALE GENOMIC DNA]</scope>
    <source>
        <strain evidence="2">cv. UVA1</strain>
    </source>
</reference>
<dbReference type="AlphaFoldDB" id="A0A5A7Q1R0"/>